<proteinExistence type="predicted"/>
<feature type="region of interest" description="Disordered" evidence="1">
    <location>
        <begin position="239"/>
        <end position="268"/>
    </location>
</feature>
<protein>
    <submittedName>
        <fullName evidence="2">Uncharacterized protein</fullName>
    </submittedName>
</protein>
<feature type="compositionally biased region" description="Acidic residues" evidence="1">
    <location>
        <begin position="245"/>
        <end position="258"/>
    </location>
</feature>
<sequence>MGNKIILMVFLLLVAYLFVSQEEETKKLPIKKEVVAQKRVESLEQVKKEVVEKKIKSNQKVIFYPTKEINTTMKTEINLTSEFDENGEDYSYIWKEKENIIGFGRNIKKAFSLGEHNLSCQIFNAKGILLAKEPINVIAWRYIKEEHYSFDSDIDKYSLIYINFFNYLKQLVLEIYSNDYKKEFTYNKYGKITEERYESFDSEKYNYITTNSYDEERLLSVETTDNDGNIMESHFYDEEGKEIEQEVDEDTAVEEDKLDNDSDTQKKPIKVYNKDGNLTHFESADGHYTKDMQYEKGRLIYSEVLYFGNKTINRLRYDENGRENYDEYLKLDKEGNIKISDIITKVYNDEGELIRKERKYSIKKVLVQHTIDKWSYKDGKKLSHKIEALVGFCPCTIDIVKEEYIYNYDKNGSELAYDYKFQKKGDSEWKKPKEDKVVKTYTNDLE</sequence>
<evidence type="ECO:0000256" key="1">
    <source>
        <dbReference type="SAM" id="MobiDB-lite"/>
    </source>
</evidence>
<dbReference type="AlphaFoldDB" id="A0A1W1BMT0"/>
<reference evidence="2" key="1">
    <citation type="submission" date="2016-10" db="EMBL/GenBank/DDBJ databases">
        <authorList>
            <person name="de Groot N.N."/>
        </authorList>
    </citation>
    <scope>NUCLEOTIDE SEQUENCE</scope>
</reference>
<accession>A0A1W1BMT0</accession>
<organism evidence="2">
    <name type="scientific">hydrothermal vent metagenome</name>
    <dbReference type="NCBI Taxonomy" id="652676"/>
    <lineage>
        <taxon>unclassified sequences</taxon>
        <taxon>metagenomes</taxon>
        <taxon>ecological metagenomes</taxon>
    </lineage>
</organism>
<dbReference type="EMBL" id="FPHE01000055">
    <property type="protein sequence ID" value="SFV54785.1"/>
    <property type="molecule type" value="Genomic_DNA"/>
</dbReference>
<evidence type="ECO:0000313" key="2">
    <source>
        <dbReference type="EMBL" id="SFV54785.1"/>
    </source>
</evidence>
<gene>
    <name evidence="2" type="ORF">MNB_SV-12-969</name>
</gene>
<name>A0A1W1BMT0_9ZZZZ</name>